<organism evidence="9 10">
    <name type="scientific">Chaetoceros tenuissimus</name>
    <dbReference type="NCBI Taxonomy" id="426638"/>
    <lineage>
        <taxon>Eukaryota</taxon>
        <taxon>Sar</taxon>
        <taxon>Stramenopiles</taxon>
        <taxon>Ochrophyta</taxon>
        <taxon>Bacillariophyta</taxon>
        <taxon>Coscinodiscophyceae</taxon>
        <taxon>Chaetocerotophycidae</taxon>
        <taxon>Chaetocerotales</taxon>
        <taxon>Chaetocerotaceae</taxon>
        <taxon>Chaetoceros</taxon>
    </lineage>
</organism>
<evidence type="ECO:0000256" key="3">
    <source>
        <dbReference type="ARBA" id="ARBA00005041"/>
    </source>
</evidence>
<dbReference type="PANTHER" id="PTHR11703:SF0">
    <property type="entry name" value="DEOXYHYPUSINE SYNTHASE"/>
    <property type="match status" value="1"/>
</dbReference>
<gene>
    <name evidence="9" type="ORF">CTEN210_11795</name>
</gene>
<dbReference type="NCBIfam" id="TIGR00321">
    <property type="entry name" value="dhys"/>
    <property type="match status" value="1"/>
</dbReference>
<comment type="pathway">
    <text evidence="3">Protein modification; eIF5A hypusination.</text>
</comment>
<evidence type="ECO:0000313" key="9">
    <source>
        <dbReference type="EMBL" id="GFH55319.1"/>
    </source>
</evidence>
<protein>
    <recommendedName>
        <fullName evidence="5">deoxyhypusine synthase</fullName>
        <ecNumber evidence="5">2.5.1.46</ecNumber>
    </recommendedName>
</protein>
<name>A0AAD3D3B9_9STRA</name>
<keyword evidence="10" id="KW-1185">Reference proteome</keyword>
<dbReference type="EMBL" id="BLLK01000047">
    <property type="protein sequence ID" value="GFH55319.1"/>
    <property type="molecule type" value="Genomic_DNA"/>
</dbReference>
<keyword evidence="6" id="KW-0808">Transferase</keyword>
<dbReference type="GO" id="GO:0005737">
    <property type="term" value="C:cytoplasm"/>
    <property type="evidence" value="ECO:0007669"/>
    <property type="project" value="TreeGrafter"/>
</dbReference>
<reference evidence="9 10" key="1">
    <citation type="journal article" date="2021" name="Sci. Rep.">
        <title>The genome of the diatom Chaetoceros tenuissimus carries an ancient integrated fragment of an extant virus.</title>
        <authorList>
            <person name="Hongo Y."/>
            <person name="Kimura K."/>
            <person name="Takaki Y."/>
            <person name="Yoshida Y."/>
            <person name="Baba S."/>
            <person name="Kobayashi G."/>
            <person name="Nagasaki K."/>
            <person name="Hano T."/>
            <person name="Tomaru Y."/>
        </authorList>
    </citation>
    <scope>NUCLEOTIDE SEQUENCE [LARGE SCALE GENOMIC DNA]</scope>
    <source>
        <strain evidence="9 10">NIES-3715</strain>
    </source>
</reference>
<dbReference type="FunFam" id="3.40.910.10:FF:000001">
    <property type="entry name" value="Probable deoxyhypusine synthase"/>
    <property type="match status" value="1"/>
</dbReference>
<comment type="similarity">
    <text evidence="4">Belongs to the deoxyhypusine synthase family.</text>
</comment>
<comment type="cofactor">
    <cofactor evidence="2">
        <name>NAD(+)</name>
        <dbReference type="ChEBI" id="CHEBI:57540"/>
    </cofactor>
</comment>
<dbReference type="Gene3D" id="3.40.910.10">
    <property type="entry name" value="Deoxyhypusine synthase"/>
    <property type="match status" value="1"/>
</dbReference>
<keyword evidence="7" id="KW-0520">NAD</keyword>
<dbReference type="InterPro" id="IPR036982">
    <property type="entry name" value="Deoxyhypusine_synthase_sf"/>
</dbReference>
<dbReference type="GO" id="GO:0034038">
    <property type="term" value="F:deoxyhypusine synthase activity"/>
    <property type="evidence" value="ECO:0007669"/>
    <property type="project" value="UniProtKB-EC"/>
</dbReference>
<dbReference type="SUPFAM" id="SSF52467">
    <property type="entry name" value="DHS-like NAD/FAD-binding domain"/>
    <property type="match status" value="1"/>
</dbReference>
<evidence type="ECO:0000256" key="7">
    <source>
        <dbReference type="ARBA" id="ARBA00023027"/>
    </source>
</evidence>
<dbReference type="Proteomes" id="UP001054902">
    <property type="component" value="Unassembled WGS sequence"/>
</dbReference>
<evidence type="ECO:0000256" key="1">
    <source>
        <dbReference type="ARBA" id="ARBA00000952"/>
    </source>
</evidence>
<comment type="catalytic activity">
    <reaction evidence="1">
        <text>[eIF5A protein]-L-lysine + spermidine = [eIF5A protein]-deoxyhypusine + propane-1,3-diamine</text>
        <dbReference type="Rhea" id="RHEA:33299"/>
        <dbReference type="Rhea" id="RHEA-COMP:10143"/>
        <dbReference type="Rhea" id="RHEA-COMP:10144"/>
        <dbReference type="ChEBI" id="CHEBI:29969"/>
        <dbReference type="ChEBI" id="CHEBI:57484"/>
        <dbReference type="ChEBI" id="CHEBI:57834"/>
        <dbReference type="ChEBI" id="CHEBI:82657"/>
        <dbReference type="EC" id="2.5.1.46"/>
    </reaction>
</comment>
<comment type="caution">
    <text evidence="9">The sequence shown here is derived from an EMBL/GenBank/DDBJ whole genome shotgun (WGS) entry which is preliminary data.</text>
</comment>
<accession>A0AAD3D3B9</accession>
<keyword evidence="8" id="KW-0386">Hypusine biosynthesis</keyword>
<dbReference type="EC" id="2.5.1.46" evidence="5"/>
<evidence type="ECO:0000256" key="6">
    <source>
        <dbReference type="ARBA" id="ARBA00022679"/>
    </source>
</evidence>
<evidence type="ECO:0000256" key="5">
    <source>
        <dbReference type="ARBA" id="ARBA00012683"/>
    </source>
</evidence>
<evidence type="ECO:0000256" key="2">
    <source>
        <dbReference type="ARBA" id="ARBA00001911"/>
    </source>
</evidence>
<dbReference type="Pfam" id="PF01916">
    <property type="entry name" value="DS"/>
    <property type="match status" value="1"/>
</dbReference>
<evidence type="ECO:0000256" key="8">
    <source>
        <dbReference type="ARBA" id="ARBA00023256"/>
    </source>
</evidence>
<sequence>MSSTANDLKEMIAPKDESVDILKAAPLPENSAVTANPHIPSVSAAAVLGESETMPEGTPIVQGHDFQTSNETNKNSSLLDDIMSSYATMGFQASNLSLAIEQIKQMRKWRLSDVPFDPTKEDPSLEDMSLRQKIRARIFFSYTSNQISCGQREIIRYLVQNKMVDVIVTTAGGIEEDLIKCFEPTFMGDFKLNGKELRKKGINRIGNLLVPNRNYCQFEDWMEPLISKMHDEQDEADQKWAEEIMKLEKGQELPKKFCWTPSQVIERLGHEIDNESSVLYWAAKNNIPVFCPALTDGSVGDMLYFHSYKRNGFTLDINEDIRRINDLAVQCHCSGQIIIGGGLVKHHTCNANLMRNGANYSVYINTGQEFDGSDSGASPDEAISWGKIRIDAKPVKVSADATLVLPLIVSQTFAKDVEQWREETEDCVCWLT</sequence>
<dbReference type="InterPro" id="IPR002773">
    <property type="entry name" value="Deoxyhypusine_synthase"/>
</dbReference>
<proteinExistence type="inferred from homology"/>
<evidence type="ECO:0000256" key="4">
    <source>
        <dbReference type="ARBA" id="ARBA00009892"/>
    </source>
</evidence>
<dbReference type="InterPro" id="IPR029035">
    <property type="entry name" value="DHS-like_NAD/FAD-binding_dom"/>
</dbReference>
<evidence type="ECO:0000313" key="10">
    <source>
        <dbReference type="Proteomes" id="UP001054902"/>
    </source>
</evidence>
<dbReference type="PANTHER" id="PTHR11703">
    <property type="entry name" value="DEOXYHYPUSINE SYNTHASE"/>
    <property type="match status" value="1"/>
</dbReference>
<dbReference type="AlphaFoldDB" id="A0AAD3D3B9"/>